<dbReference type="InterPro" id="IPR029069">
    <property type="entry name" value="HotDog_dom_sf"/>
</dbReference>
<sequence>MDESILQLAEYPNAFGRIFKVTQEDIDGFGHVNNAVYLKWLDATVWAHTRNVGLDEHTCQTLNRGMAVVRHELDYISSAYLGDEIAVFNWLSANDGKLRASRTFQVVRIKDKKTLLRARTDYICTDLSTGRPKRMPQQFAEAYQITLIAAPTASREQAISA</sequence>
<keyword evidence="1" id="KW-0378">Hydrolase</keyword>
<dbReference type="AlphaFoldDB" id="A0A3E0TRE4"/>
<dbReference type="Proteomes" id="UP000256478">
    <property type="component" value="Unassembled WGS sequence"/>
</dbReference>
<dbReference type="CDD" id="cd00586">
    <property type="entry name" value="4HBT"/>
    <property type="match status" value="1"/>
</dbReference>
<dbReference type="PANTHER" id="PTHR31793:SF37">
    <property type="entry name" value="ACYL-COA THIOESTER HYDROLASE YBGC"/>
    <property type="match status" value="1"/>
</dbReference>
<dbReference type="SUPFAM" id="SSF54637">
    <property type="entry name" value="Thioesterase/thiol ester dehydrase-isomerase"/>
    <property type="match status" value="1"/>
</dbReference>
<accession>A0A3E0TRE4</accession>
<protein>
    <submittedName>
        <fullName evidence="2">Acyl-CoA thioesterase</fullName>
    </submittedName>
</protein>
<evidence type="ECO:0000313" key="2">
    <source>
        <dbReference type="EMBL" id="REL27149.1"/>
    </source>
</evidence>
<dbReference type="PANTHER" id="PTHR31793">
    <property type="entry name" value="4-HYDROXYBENZOYL-COA THIOESTERASE FAMILY MEMBER"/>
    <property type="match status" value="1"/>
</dbReference>
<proteinExistence type="predicted"/>
<reference evidence="2 3" key="1">
    <citation type="submission" date="2018-08" db="EMBL/GenBank/DDBJ databases">
        <title>Thalassotalea euphylliae genome.</title>
        <authorList>
            <person name="Summers S."/>
            <person name="Rice S.A."/>
            <person name="Freckelton M.L."/>
            <person name="Nedved B.T."/>
            <person name="Hadfield M.G."/>
        </authorList>
    </citation>
    <scope>NUCLEOTIDE SEQUENCE [LARGE SCALE GENOMIC DNA]</scope>
    <source>
        <strain evidence="2 3">H1</strain>
    </source>
</reference>
<comment type="caution">
    <text evidence="2">The sequence shown here is derived from an EMBL/GenBank/DDBJ whole genome shotgun (WGS) entry which is preliminary data.</text>
</comment>
<gene>
    <name evidence="2" type="ORF">DXX93_11610</name>
</gene>
<dbReference type="EMBL" id="QUOU01000001">
    <property type="protein sequence ID" value="REL27149.1"/>
    <property type="molecule type" value="Genomic_DNA"/>
</dbReference>
<evidence type="ECO:0000313" key="3">
    <source>
        <dbReference type="Proteomes" id="UP000256478"/>
    </source>
</evidence>
<dbReference type="GO" id="GO:0047617">
    <property type="term" value="F:fatty acyl-CoA hydrolase activity"/>
    <property type="evidence" value="ECO:0007669"/>
    <property type="project" value="TreeGrafter"/>
</dbReference>
<evidence type="ECO:0000256" key="1">
    <source>
        <dbReference type="ARBA" id="ARBA00022801"/>
    </source>
</evidence>
<organism evidence="2 3">
    <name type="scientific">Thalassotalea euphylliae</name>
    <dbReference type="NCBI Taxonomy" id="1655234"/>
    <lineage>
        <taxon>Bacteria</taxon>
        <taxon>Pseudomonadati</taxon>
        <taxon>Pseudomonadota</taxon>
        <taxon>Gammaproteobacteria</taxon>
        <taxon>Alteromonadales</taxon>
        <taxon>Colwelliaceae</taxon>
        <taxon>Thalassotalea</taxon>
    </lineage>
</organism>
<dbReference type="RefSeq" id="WP_116008235.1">
    <property type="nucleotide sequence ID" value="NZ_QUOU01000001.1"/>
</dbReference>
<dbReference type="OrthoDB" id="9801517at2"/>
<dbReference type="Gene3D" id="3.10.129.10">
    <property type="entry name" value="Hotdog Thioesterase"/>
    <property type="match status" value="1"/>
</dbReference>
<dbReference type="Pfam" id="PF13279">
    <property type="entry name" value="4HBT_2"/>
    <property type="match status" value="1"/>
</dbReference>
<name>A0A3E0TRE4_9GAMM</name>
<dbReference type="InterPro" id="IPR050563">
    <property type="entry name" value="4-hydroxybenzoyl-CoA_TE"/>
</dbReference>